<evidence type="ECO:0000256" key="1">
    <source>
        <dbReference type="ARBA" id="ARBA00023098"/>
    </source>
</evidence>
<dbReference type="GO" id="GO:0004165">
    <property type="term" value="F:delta(3)-delta(2)-enoyl-CoA isomerase activity"/>
    <property type="evidence" value="ECO:0007669"/>
    <property type="project" value="TreeGrafter"/>
</dbReference>
<dbReference type="EMBL" id="JACHJQ010000001">
    <property type="protein sequence ID" value="MBB4904554.1"/>
    <property type="molecule type" value="Genomic_DNA"/>
</dbReference>
<comment type="caution">
    <text evidence="2">The sequence shown here is derived from an EMBL/GenBank/DDBJ whole genome shotgun (WGS) entry which is preliminary data.</text>
</comment>
<dbReference type="PANTHER" id="PTHR11941:SF75">
    <property type="entry name" value="ENOYL-COA HYDRATASE_ISOMERASE FAMILY PROTEIN"/>
    <property type="match status" value="1"/>
</dbReference>
<organism evidence="2 3">
    <name type="scientific">Actinophytocola algeriensis</name>
    <dbReference type="NCBI Taxonomy" id="1768010"/>
    <lineage>
        <taxon>Bacteria</taxon>
        <taxon>Bacillati</taxon>
        <taxon>Actinomycetota</taxon>
        <taxon>Actinomycetes</taxon>
        <taxon>Pseudonocardiales</taxon>
        <taxon>Pseudonocardiaceae</taxon>
    </lineage>
</organism>
<dbReference type="InterPro" id="IPR001753">
    <property type="entry name" value="Enoyl-CoA_hydra/iso"/>
</dbReference>
<evidence type="ECO:0000313" key="3">
    <source>
        <dbReference type="Proteomes" id="UP000520767"/>
    </source>
</evidence>
<dbReference type="InterPro" id="IPR029045">
    <property type="entry name" value="ClpP/crotonase-like_dom_sf"/>
</dbReference>
<dbReference type="PANTHER" id="PTHR11941">
    <property type="entry name" value="ENOYL-COA HYDRATASE-RELATED"/>
    <property type="match status" value="1"/>
</dbReference>
<accession>A0A7W7Q065</accession>
<dbReference type="Pfam" id="PF00378">
    <property type="entry name" value="ECH_1"/>
    <property type="match status" value="1"/>
</dbReference>
<dbReference type="Proteomes" id="UP000520767">
    <property type="component" value="Unassembled WGS sequence"/>
</dbReference>
<proteinExistence type="predicted"/>
<protein>
    <submittedName>
        <fullName evidence="2">Enoyl-CoA hydratase/carnithine racemase</fullName>
    </submittedName>
</protein>
<keyword evidence="1" id="KW-0443">Lipid metabolism</keyword>
<dbReference type="SUPFAM" id="SSF52096">
    <property type="entry name" value="ClpP/crotonase"/>
    <property type="match status" value="1"/>
</dbReference>
<evidence type="ECO:0000313" key="2">
    <source>
        <dbReference type="EMBL" id="MBB4904554.1"/>
    </source>
</evidence>
<gene>
    <name evidence="2" type="ORF">FHR82_000764</name>
</gene>
<dbReference type="Gene3D" id="3.90.226.10">
    <property type="entry name" value="2-enoyl-CoA Hydratase, Chain A, domain 1"/>
    <property type="match status" value="1"/>
</dbReference>
<dbReference type="AlphaFoldDB" id="A0A7W7Q065"/>
<dbReference type="FunFam" id="3.90.226.10:FF:000049">
    <property type="entry name" value="Enoyl-CoA delta isomerase 3"/>
    <property type="match status" value="1"/>
</dbReference>
<keyword evidence="3" id="KW-1185">Reference proteome</keyword>
<name>A0A7W7Q065_9PSEU</name>
<dbReference type="GO" id="GO:0006635">
    <property type="term" value="P:fatty acid beta-oxidation"/>
    <property type="evidence" value="ECO:0007669"/>
    <property type="project" value="TreeGrafter"/>
</dbReference>
<dbReference type="CDD" id="cd06558">
    <property type="entry name" value="crotonase-like"/>
    <property type="match status" value="1"/>
</dbReference>
<reference evidence="2 3" key="1">
    <citation type="submission" date="2020-08" db="EMBL/GenBank/DDBJ databases">
        <title>Genomic Encyclopedia of Type Strains, Phase III (KMG-III): the genomes of soil and plant-associated and newly described type strains.</title>
        <authorList>
            <person name="Whitman W."/>
        </authorList>
    </citation>
    <scope>NUCLEOTIDE SEQUENCE [LARGE SCALE GENOMIC DNA]</scope>
    <source>
        <strain evidence="2 3">CECT 8960</strain>
    </source>
</reference>
<dbReference type="RefSeq" id="WP_184808790.1">
    <property type="nucleotide sequence ID" value="NZ_JACHJQ010000001.1"/>
</dbReference>
<sequence>MPTLKRDDDVYVLDLGDGENRFHPDWLAAVNTALDEVESAPAPLVTTASSKIYSNGLDLDWLGQHGDQLMGYVADVQALLARVLEFPTPTVAAIPGHAFAAGAMLALAHDFRVMRADRGFFCLPEVDINIPFTPGMAALIQSKLVPATAHEAMTTGRRYGGAEAAAEGLVDEAVPEPEVLANAMKRARSLVGKNPETLKAIKAQMYTGPLAALRD</sequence>